<dbReference type="Proteomes" id="UP001620405">
    <property type="component" value="Unassembled WGS sequence"/>
</dbReference>
<evidence type="ECO:0000256" key="2">
    <source>
        <dbReference type="ARBA" id="ARBA00008854"/>
    </source>
</evidence>
<organism evidence="8 9">
    <name type="scientific">Dyella lipolytica</name>
    <dbReference type="NCBI Taxonomy" id="1867835"/>
    <lineage>
        <taxon>Bacteria</taxon>
        <taxon>Pseudomonadati</taxon>
        <taxon>Pseudomonadota</taxon>
        <taxon>Gammaproteobacteria</taxon>
        <taxon>Lysobacterales</taxon>
        <taxon>Rhodanobacteraceae</taxon>
        <taxon>Dyella</taxon>
    </lineage>
</organism>
<keyword evidence="4" id="KW-1133">Transmembrane helix</keyword>
<keyword evidence="5" id="KW-0472">Membrane</keyword>
<dbReference type="PANTHER" id="PTHR34478:SF2">
    <property type="entry name" value="MEMBRANE PROTEIN"/>
    <property type="match status" value="1"/>
</dbReference>
<dbReference type="PANTHER" id="PTHR34478">
    <property type="entry name" value="PROTEIN LEMA"/>
    <property type="match status" value="1"/>
</dbReference>
<evidence type="ECO:0000256" key="5">
    <source>
        <dbReference type="ARBA" id="ARBA00023136"/>
    </source>
</evidence>
<evidence type="ECO:0000256" key="6">
    <source>
        <dbReference type="SAM" id="MobiDB-lite"/>
    </source>
</evidence>
<evidence type="ECO:0000256" key="4">
    <source>
        <dbReference type="ARBA" id="ARBA00022989"/>
    </source>
</evidence>
<evidence type="ECO:0000256" key="3">
    <source>
        <dbReference type="ARBA" id="ARBA00022692"/>
    </source>
</evidence>
<keyword evidence="9" id="KW-1185">Reference proteome</keyword>
<evidence type="ECO:0000313" key="9">
    <source>
        <dbReference type="Proteomes" id="UP001620405"/>
    </source>
</evidence>
<keyword evidence="3" id="KW-0812">Transmembrane</keyword>
<dbReference type="EMBL" id="JADIKG010000011">
    <property type="protein sequence ID" value="MFK2872803.1"/>
    <property type="molecule type" value="Genomic_DNA"/>
</dbReference>
<dbReference type="RefSeq" id="WP_284398851.1">
    <property type="nucleotide sequence ID" value="NZ_BSNQ01000003.1"/>
</dbReference>
<comment type="caution">
    <text evidence="8">The sequence shown here is derived from an EMBL/GenBank/DDBJ whole genome shotgun (WGS) entry which is preliminary data.</text>
</comment>
<evidence type="ECO:0000313" key="8">
    <source>
        <dbReference type="EMBL" id="MFK2872803.1"/>
    </source>
</evidence>
<accession>A0ABW8IS91</accession>
<feature type="chain" id="PRO_5047543105" evidence="7">
    <location>
        <begin position="21"/>
        <end position="216"/>
    </location>
</feature>
<dbReference type="Pfam" id="PF04011">
    <property type="entry name" value="LemA"/>
    <property type="match status" value="1"/>
</dbReference>
<sequence>MNALRVFVLLMLALMLSGCGYNSIQKQDEAVKAQWSEVLNQYQRRADLVPNLVNTVKGYAAHEDKVFTEVADARSRVGSIQVTPELANDPEALAKFQAAQGQLTSALSRLMAVSENYPNLKADGLFQNLQAQLEGTENRITVARNRYIQGVQQYNSLIRTFPNNLTAKMFGYQVKPNFSVENEKAISTAPTVDFGSGTPAPAAQPPASPAPAASAH</sequence>
<comment type="similarity">
    <text evidence="2">Belongs to the LemA family.</text>
</comment>
<feature type="signal peptide" evidence="7">
    <location>
        <begin position="1"/>
        <end position="20"/>
    </location>
</feature>
<evidence type="ECO:0000256" key="1">
    <source>
        <dbReference type="ARBA" id="ARBA00004167"/>
    </source>
</evidence>
<name>A0ABW8IS91_9GAMM</name>
<protein>
    <submittedName>
        <fullName evidence="8">LemA family protein</fullName>
    </submittedName>
</protein>
<comment type="subcellular location">
    <subcellularLocation>
        <location evidence="1">Membrane</location>
        <topology evidence="1">Single-pass membrane protein</topology>
    </subcellularLocation>
</comment>
<evidence type="ECO:0000256" key="7">
    <source>
        <dbReference type="SAM" id="SignalP"/>
    </source>
</evidence>
<proteinExistence type="inferred from homology"/>
<dbReference type="PROSITE" id="PS51257">
    <property type="entry name" value="PROKAR_LIPOPROTEIN"/>
    <property type="match status" value="1"/>
</dbReference>
<dbReference type="InterPro" id="IPR007156">
    <property type="entry name" value="MamQ_LemA"/>
</dbReference>
<reference evidence="8 9" key="1">
    <citation type="submission" date="2020-10" db="EMBL/GenBank/DDBJ databases">
        <title>Phylogeny of dyella-like bacteria.</title>
        <authorList>
            <person name="Fu J."/>
        </authorList>
    </citation>
    <scope>NUCLEOTIDE SEQUENCE [LARGE SCALE GENOMIC DNA]</scope>
    <source>
        <strain evidence="8 9">DHOB07</strain>
    </source>
</reference>
<keyword evidence="7" id="KW-0732">Signal</keyword>
<dbReference type="Gene3D" id="1.20.1440.20">
    <property type="entry name" value="LemA-like domain"/>
    <property type="match status" value="1"/>
</dbReference>
<dbReference type="InterPro" id="IPR023353">
    <property type="entry name" value="LemA-like_dom_sf"/>
</dbReference>
<dbReference type="SUPFAM" id="SSF140478">
    <property type="entry name" value="LemA-like"/>
    <property type="match status" value="1"/>
</dbReference>
<gene>
    <name evidence="8" type="ORF">ISP13_04600</name>
</gene>
<feature type="region of interest" description="Disordered" evidence="6">
    <location>
        <begin position="190"/>
        <end position="216"/>
    </location>
</feature>